<evidence type="ECO:0000256" key="3">
    <source>
        <dbReference type="ARBA" id="ARBA00023004"/>
    </source>
</evidence>
<sequence length="400" mass="45124">MENLLQILHAEDSDRFVFEGFESLIAPIDSETFFKDYWEKRAFFIKRAKTGYFDSLLSLADIDQFIGTRLFRKADIRIAKQGKIRDFEDFSKDGAADRGILLNEFANGSTLVFEHLNRHHAPLAHAIYQCEADLHVPFRSNIYLTPAQSQGFAQHWDTHDVLILQVHGKKTWQVFDSPMALPHEAHKFDSSWTGKANLLAEITLEPGDVLFLPRGFVHSASTSDGTSLHITIGMRSLTLGDVATRAFEKAVKANVAMRKVALFREYQDEQRIEDARALLHDIVEGMDIRAALDEVYCSFIRSRFPPLDGRLLALTEAEPITHTSALKIRAGSLYQTFLKDETLRLAVDGKVVVLPRGVEEAIGYMQNQPSFTPADLPGLEQESKLILSRRLVQEGLLEPA</sequence>
<reference evidence="5" key="1">
    <citation type="submission" date="2023-03" db="EMBL/GenBank/DDBJ databases">
        <title>Chitinimonas shenzhenensis gen. nov., sp. nov., a novel member of family Burkholderiaceae isolated from activated sludge collected in Shen Zhen, China.</title>
        <authorList>
            <person name="Wang X."/>
        </authorList>
    </citation>
    <scope>NUCLEOTIDE SEQUENCE</scope>
    <source>
        <strain evidence="5">DQS-5</strain>
    </source>
</reference>
<dbReference type="InterPro" id="IPR003347">
    <property type="entry name" value="JmjC_dom"/>
</dbReference>
<dbReference type="PANTHER" id="PTHR13096">
    <property type="entry name" value="MINA53 MYC INDUCED NUCLEAR ANTIGEN"/>
    <property type="match status" value="1"/>
</dbReference>
<dbReference type="PANTHER" id="PTHR13096:SF9">
    <property type="entry name" value="BIFUNCTIONAL LYSINE-SPECIFIC DEMETHYLASE AND HISTIDYL-HYDROXYLASE"/>
    <property type="match status" value="1"/>
</dbReference>
<dbReference type="Gene3D" id="2.60.120.650">
    <property type="entry name" value="Cupin"/>
    <property type="match status" value="1"/>
</dbReference>
<evidence type="ECO:0000313" key="5">
    <source>
        <dbReference type="EMBL" id="MDK2123898.1"/>
    </source>
</evidence>
<evidence type="ECO:0000256" key="1">
    <source>
        <dbReference type="ARBA" id="ARBA00001954"/>
    </source>
</evidence>
<accession>A0ABT7DV24</accession>
<dbReference type="SUPFAM" id="SSF51197">
    <property type="entry name" value="Clavaminate synthase-like"/>
    <property type="match status" value="1"/>
</dbReference>
<organism evidence="5 6">
    <name type="scientific">Parachitinimonas caeni</name>
    <dbReference type="NCBI Taxonomy" id="3031301"/>
    <lineage>
        <taxon>Bacteria</taxon>
        <taxon>Pseudomonadati</taxon>
        <taxon>Pseudomonadota</taxon>
        <taxon>Betaproteobacteria</taxon>
        <taxon>Neisseriales</taxon>
        <taxon>Chitinibacteraceae</taxon>
        <taxon>Parachitinimonas</taxon>
    </lineage>
</organism>
<keyword evidence="6" id="KW-1185">Reference proteome</keyword>
<dbReference type="RefSeq" id="WP_284100202.1">
    <property type="nucleotide sequence ID" value="NZ_JARRAF010000006.1"/>
</dbReference>
<name>A0ABT7DV24_9NEIS</name>
<comment type="cofactor">
    <cofactor evidence="1">
        <name>Fe(2+)</name>
        <dbReference type="ChEBI" id="CHEBI:29033"/>
    </cofactor>
</comment>
<evidence type="ECO:0000313" key="6">
    <source>
        <dbReference type="Proteomes" id="UP001172778"/>
    </source>
</evidence>
<protein>
    <submittedName>
        <fullName evidence="5">Cupin domain-containing protein</fullName>
    </submittedName>
</protein>
<keyword evidence="3" id="KW-0408">Iron</keyword>
<dbReference type="PROSITE" id="PS51184">
    <property type="entry name" value="JMJC"/>
    <property type="match status" value="1"/>
</dbReference>
<evidence type="ECO:0000256" key="2">
    <source>
        <dbReference type="ARBA" id="ARBA00022723"/>
    </source>
</evidence>
<keyword evidence="2" id="KW-0479">Metal-binding</keyword>
<evidence type="ECO:0000259" key="4">
    <source>
        <dbReference type="PROSITE" id="PS51184"/>
    </source>
</evidence>
<dbReference type="Pfam" id="PF08007">
    <property type="entry name" value="JmjC_2"/>
    <property type="match status" value="1"/>
</dbReference>
<gene>
    <name evidence="5" type="ORF">PZA18_07530</name>
</gene>
<feature type="domain" description="JmjC" evidence="4">
    <location>
        <begin position="97"/>
        <end position="251"/>
    </location>
</feature>
<dbReference type="Proteomes" id="UP001172778">
    <property type="component" value="Unassembled WGS sequence"/>
</dbReference>
<comment type="caution">
    <text evidence="5">The sequence shown here is derived from an EMBL/GenBank/DDBJ whole genome shotgun (WGS) entry which is preliminary data.</text>
</comment>
<dbReference type="EMBL" id="JARRAF010000006">
    <property type="protein sequence ID" value="MDK2123898.1"/>
    <property type="molecule type" value="Genomic_DNA"/>
</dbReference>
<dbReference type="InterPro" id="IPR039994">
    <property type="entry name" value="NO66-like"/>
</dbReference>
<proteinExistence type="predicted"/>